<dbReference type="EMBL" id="KZ678152">
    <property type="protein sequence ID" value="PSN59900.1"/>
    <property type="molecule type" value="Genomic_DNA"/>
</dbReference>
<feature type="compositionally biased region" description="Basic and acidic residues" evidence="1">
    <location>
        <begin position="16"/>
        <end position="38"/>
    </location>
</feature>
<feature type="compositionally biased region" description="Polar residues" evidence="1">
    <location>
        <begin position="1"/>
        <end position="10"/>
    </location>
</feature>
<gene>
    <name evidence="2" type="ORF">BS50DRAFT_222079</name>
</gene>
<sequence>MTVMSNQGQLTVARGSDSDPRQRSKTATKDEKSRRAEHPPLLTRKGVLGRKLTMITQCPPLPVPRNIRRQLPRPWRTKTTAFDNKPFTQRSCIRNCGTEGRVGIEFIFLTRVCGMSVRIRLFREAHSILLWRRSFVKDINCTAGVFWLGLELDEVATHEDYARA</sequence>
<feature type="region of interest" description="Disordered" evidence="1">
    <location>
        <begin position="1"/>
        <end position="41"/>
    </location>
</feature>
<proteinExistence type="predicted"/>
<evidence type="ECO:0000256" key="1">
    <source>
        <dbReference type="SAM" id="MobiDB-lite"/>
    </source>
</evidence>
<dbReference type="AlphaFoldDB" id="A0A2T2N3A4"/>
<accession>A0A2T2N3A4</accession>
<reference evidence="2 3" key="1">
    <citation type="journal article" date="2018" name="Front. Microbiol.">
        <title>Genome-Wide Analysis of Corynespora cassiicola Leaf Fall Disease Putative Effectors.</title>
        <authorList>
            <person name="Lopez D."/>
            <person name="Ribeiro S."/>
            <person name="Label P."/>
            <person name="Fumanal B."/>
            <person name="Venisse J.S."/>
            <person name="Kohler A."/>
            <person name="de Oliveira R.R."/>
            <person name="Labutti K."/>
            <person name="Lipzen A."/>
            <person name="Lail K."/>
            <person name="Bauer D."/>
            <person name="Ohm R.A."/>
            <person name="Barry K.W."/>
            <person name="Spatafora J."/>
            <person name="Grigoriev I.V."/>
            <person name="Martin F.M."/>
            <person name="Pujade-Renaud V."/>
        </authorList>
    </citation>
    <scope>NUCLEOTIDE SEQUENCE [LARGE SCALE GENOMIC DNA]</scope>
    <source>
        <strain evidence="2 3">Philippines</strain>
    </source>
</reference>
<protein>
    <submittedName>
        <fullName evidence="2">Uncharacterized protein</fullName>
    </submittedName>
</protein>
<keyword evidence="3" id="KW-1185">Reference proteome</keyword>
<dbReference type="Proteomes" id="UP000240883">
    <property type="component" value="Unassembled WGS sequence"/>
</dbReference>
<name>A0A2T2N3A4_CORCC</name>
<evidence type="ECO:0000313" key="2">
    <source>
        <dbReference type="EMBL" id="PSN59900.1"/>
    </source>
</evidence>
<evidence type="ECO:0000313" key="3">
    <source>
        <dbReference type="Proteomes" id="UP000240883"/>
    </source>
</evidence>
<organism evidence="2 3">
    <name type="scientific">Corynespora cassiicola Philippines</name>
    <dbReference type="NCBI Taxonomy" id="1448308"/>
    <lineage>
        <taxon>Eukaryota</taxon>
        <taxon>Fungi</taxon>
        <taxon>Dikarya</taxon>
        <taxon>Ascomycota</taxon>
        <taxon>Pezizomycotina</taxon>
        <taxon>Dothideomycetes</taxon>
        <taxon>Pleosporomycetidae</taxon>
        <taxon>Pleosporales</taxon>
        <taxon>Corynesporascaceae</taxon>
        <taxon>Corynespora</taxon>
    </lineage>
</organism>